<dbReference type="EMBL" id="BDGG01000003">
    <property type="protein sequence ID" value="GAU95492.1"/>
    <property type="molecule type" value="Genomic_DNA"/>
</dbReference>
<dbReference type="Proteomes" id="UP000186922">
    <property type="component" value="Unassembled WGS sequence"/>
</dbReference>
<evidence type="ECO:0000256" key="1">
    <source>
        <dbReference type="SAM" id="SignalP"/>
    </source>
</evidence>
<protein>
    <recommendedName>
        <fullName evidence="4">Attacin C-terminal domain-containing protein</fullName>
    </recommendedName>
</protein>
<comment type="caution">
    <text evidence="2">The sequence shown here is derived from an EMBL/GenBank/DDBJ whole genome shotgun (WGS) entry which is preliminary data.</text>
</comment>
<sequence length="170" mass="17459">MHLHPRSKTVLVVSCCILLTVSLELTAAYPARSFQMPSQLYDIQNFQLPESVRNPNIGVTIDDSVSLSVDPRTGEVNLAGGVSHGFGVDAGILTKTAGNTVSFTSGKGRASGNVATRAFGNGGAYASGSVMAIVPSVLNGLSFNTANALTNAIGKRGSARGTAIGHVGKR</sequence>
<organism evidence="2 3">
    <name type="scientific">Ramazzottius varieornatus</name>
    <name type="common">Water bear</name>
    <name type="synonym">Tardigrade</name>
    <dbReference type="NCBI Taxonomy" id="947166"/>
    <lineage>
        <taxon>Eukaryota</taxon>
        <taxon>Metazoa</taxon>
        <taxon>Ecdysozoa</taxon>
        <taxon>Tardigrada</taxon>
        <taxon>Eutardigrada</taxon>
        <taxon>Parachela</taxon>
        <taxon>Hypsibioidea</taxon>
        <taxon>Ramazzottiidae</taxon>
        <taxon>Ramazzottius</taxon>
    </lineage>
</organism>
<name>A0A1D1V618_RAMVA</name>
<proteinExistence type="predicted"/>
<feature type="signal peptide" evidence="1">
    <location>
        <begin position="1"/>
        <end position="28"/>
    </location>
</feature>
<reference evidence="2 3" key="1">
    <citation type="journal article" date="2016" name="Nat. Commun.">
        <title>Extremotolerant tardigrade genome and improved radiotolerance of human cultured cells by tardigrade-unique protein.</title>
        <authorList>
            <person name="Hashimoto T."/>
            <person name="Horikawa D.D."/>
            <person name="Saito Y."/>
            <person name="Kuwahara H."/>
            <person name="Kozuka-Hata H."/>
            <person name="Shin-I T."/>
            <person name="Minakuchi Y."/>
            <person name="Ohishi K."/>
            <person name="Motoyama A."/>
            <person name="Aizu T."/>
            <person name="Enomoto A."/>
            <person name="Kondo K."/>
            <person name="Tanaka S."/>
            <person name="Hara Y."/>
            <person name="Koshikawa S."/>
            <person name="Sagara H."/>
            <person name="Miura T."/>
            <person name="Yokobori S."/>
            <person name="Miyagawa K."/>
            <person name="Suzuki Y."/>
            <person name="Kubo T."/>
            <person name="Oyama M."/>
            <person name="Kohara Y."/>
            <person name="Fujiyama A."/>
            <person name="Arakawa K."/>
            <person name="Katayama T."/>
            <person name="Toyoda A."/>
            <person name="Kunieda T."/>
        </authorList>
    </citation>
    <scope>NUCLEOTIDE SEQUENCE [LARGE SCALE GENOMIC DNA]</scope>
    <source>
        <strain evidence="2 3">YOKOZUNA-1</strain>
    </source>
</reference>
<dbReference type="AlphaFoldDB" id="A0A1D1V618"/>
<accession>A0A1D1V618</accession>
<dbReference type="OrthoDB" id="10066526at2759"/>
<evidence type="ECO:0000313" key="2">
    <source>
        <dbReference type="EMBL" id="GAU95492.1"/>
    </source>
</evidence>
<keyword evidence="3" id="KW-1185">Reference proteome</keyword>
<keyword evidence="1" id="KW-0732">Signal</keyword>
<evidence type="ECO:0008006" key="4">
    <source>
        <dbReference type="Google" id="ProtNLM"/>
    </source>
</evidence>
<gene>
    <name evidence="2" type="primary">RvY_07102-1</name>
    <name evidence="2" type="synonym">RvY_07102.1</name>
    <name evidence="2" type="ORF">RvY_07102</name>
</gene>
<evidence type="ECO:0000313" key="3">
    <source>
        <dbReference type="Proteomes" id="UP000186922"/>
    </source>
</evidence>
<feature type="chain" id="PRO_5008898097" description="Attacin C-terminal domain-containing protein" evidence="1">
    <location>
        <begin position="29"/>
        <end position="170"/>
    </location>
</feature>